<dbReference type="RefSeq" id="YP_009890721.1">
    <property type="nucleotide sequence ID" value="NC_049577.1"/>
</dbReference>
<dbReference type="InterPro" id="IPR024937">
    <property type="entry name" value="Domain_X"/>
</dbReference>
<dbReference type="GO" id="GO:0009507">
    <property type="term" value="C:chloroplast"/>
    <property type="evidence" value="ECO:0007669"/>
    <property type="project" value="UniProtKB-SubCell"/>
</dbReference>
<accession>A0A6M8YLM8</accession>
<dbReference type="InterPro" id="IPR024942">
    <property type="entry name" value="Maturase_MatK_N"/>
</dbReference>
<evidence type="ECO:0000259" key="11">
    <source>
        <dbReference type="Pfam" id="PF01824"/>
    </source>
</evidence>
<dbReference type="HAMAP" id="MF_01390">
    <property type="entry name" value="MatK"/>
    <property type="match status" value="1"/>
</dbReference>
<dbReference type="PANTHER" id="PTHR34811">
    <property type="entry name" value="MATURASE K"/>
    <property type="match status" value="1"/>
</dbReference>
<evidence type="ECO:0000256" key="5">
    <source>
        <dbReference type="ARBA" id="ARBA00022664"/>
    </source>
</evidence>
<evidence type="ECO:0000259" key="10">
    <source>
        <dbReference type="Pfam" id="PF01348"/>
    </source>
</evidence>
<evidence type="ECO:0000256" key="1">
    <source>
        <dbReference type="ARBA" id="ARBA00004229"/>
    </source>
</evidence>
<sequence>MEKFQGYLEFDGARQQSFLYPLFFREYIYVIAYDHGLNRLNRNRLIFLENEDDDKKYSSISVKRLIFRMYEQKRLIISTKDFSKNPLLGTTNLFYYQMISVLFAVIIEIPFSLRLGSSFQGNQLKIFSNFQSIHSIFPFLEEKFSHFNYVLDVLIPYPIHLEILVQTLRYRVKDASYLHFFRFCLYESCSWKNFDIKKKSILNPRFLLFLYNSHICEYESIFLFLRKRSSHLRSTSYEVLFERILFYGKIHHFFQVFVNNFPATLGLLKDPFIHYVRYNGKCILATKDTPLLMNKWKYYFVNLWQCYFSVWFQSKKVNINQLSKDNLEFMGYLSSLQLNPLVVRSQMLENSYLIDNVRIKFDSKIPISSIIGSLAKDKFCNVLGHPISKATWADSSDSDIINRFVRICRNISHYYSGSSKKKNLYRIKYILRICCVKTLARKHKSTVRAFLKRVGSGLLEEFLTGEDQVLSLIFPRSFYVSKRLYRARIWYLDILYLNYLVNHE</sequence>
<keyword evidence="4 9" id="KW-0934">Plastid</keyword>
<gene>
    <name evidence="8 12" type="primary">matK</name>
</gene>
<comment type="subcellular location">
    <subcellularLocation>
        <location evidence="1 8">Plastid</location>
        <location evidence="1 8">Chloroplast</location>
    </subcellularLocation>
</comment>
<feature type="domain" description="Maturase MatK N-terminal" evidence="11">
    <location>
        <begin position="1"/>
        <end position="331"/>
    </location>
</feature>
<dbReference type="GO" id="GO:0006397">
    <property type="term" value="P:mRNA processing"/>
    <property type="evidence" value="ECO:0007669"/>
    <property type="project" value="UniProtKB-KW"/>
</dbReference>
<keyword evidence="3 9" id="KW-0150">Chloroplast</keyword>
<evidence type="ECO:0000256" key="4">
    <source>
        <dbReference type="ARBA" id="ARBA00022640"/>
    </source>
</evidence>
<dbReference type="EMBL" id="MK637651">
    <property type="protein sequence ID" value="QKK37093.1"/>
    <property type="molecule type" value="Genomic_DNA"/>
</dbReference>
<dbReference type="AlphaFoldDB" id="A0A6M8YLM8"/>
<geneLocation type="chloroplast" evidence="12"/>
<evidence type="ECO:0000256" key="8">
    <source>
        <dbReference type="HAMAP-Rule" id="MF_01390"/>
    </source>
</evidence>
<dbReference type="GO" id="GO:0003723">
    <property type="term" value="F:RNA binding"/>
    <property type="evidence" value="ECO:0007669"/>
    <property type="project" value="UniProtKB-KW"/>
</dbReference>
<protein>
    <recommendedName>
        <fullName evidence="8">Maturase K</fullName>
    </recommendedName>
    <alternativeName>
        <fullName evidence="8">Intron maturase</fullName>
    </alternativeName>
</protein>
<evidence type="ECO:0000256" key="7">
    <source>
        <dbReference type="ARBA" id="ARBA00022884"/>
    </source>
</evidence>
<evidence type="ECO:0000256" key="2">
    <source>
        <dbReference type="ARBA" id="ARBA00006621"/>
    </source>
</evidence>
<reference evidence="12" key="1">
    <citation type="submission" date="2019-03" db="EMBL/GenBank/DDBJ databases">
        <authorList>
            <person name="Rigault P."/>
            <person name="Hohmann N."/>
            <person name="Wolf E."/>
            <person name="Koch M."/>
        </authorList>
    </citation>
    <scope>NUCLEOTIDE SEQUENCE</scope>
</reference>
<keyword evidence="7 8" id="KW-0694">RNA-binding</keyword>
<feature type="domain" description="Domain X" evidence="10">
    <location>
        <begin position="360"/>
        <end position="471"/>
    </location>
</feature>
<name>A0A6M8YLM8_9BRAS</name>
<keyword evidence="6 8" id="KW-0819">tRNA processing</keyword>
<dbReference type="Pfam" id="PF01824">
    <property type="entry name" value="MatK_N"/>
    <property type="match status" value="1"/>
</dbReference>
<organism evidence="12">
    <name type="scientific">Alyssum dasycarpum</name>
    <dbReference type="NCBI Taxonomy" id="457767"/>
    <lineage>
        <taxon>Eukaryota</taxon>
        <taxon>Viridiplantae</taxon>
        <taxon>Streptophyta</taxon>
        <taxon>Embryophyta</taxon>
        <taxon>Tracheophyta</taxon>
        <taxon>Spermatophyta</taxon>
        <taxon>Magnoliopsida</taxon>
        <taxon>eudicotyledons</taxon>
        <taxon>Gunneridae</taxon>
        <taxon>Pentapetalae</taxon>
        <taxon>rosids</taxon>
        <taxon>malvids</taxon>
        <taxon>Brassicales</taxon>
        <taxon>Brassicaceae</taxon>
        <taxon>Alysseae</taxon>
        <taxon>Alyssum</taxon>
    </lineage>
</organism>
<comment type="function">
    <text evidence="8 9">Usually encoded in the trnK tRNA gene intron. Probably assists in splicing its own and other chloroplast group II introns.</text>
</comment>
<dbReference type="GO" id="GO:0008380">
    <property type="term" value="P:RNA splicing"/>
    <property type="evidence" value="ECO:0007669"/>
    <property type="project" value="UniProtKB-UniRule"/>
</dbReference>
<keyword evidence="5 8" id="KW-0507">mRNA processing</keyword>
<evidence type="ECO:0000256" key="6">
    <source>
        <dbReference type="ARBA" id="ARBA00022694"/>
    </source>
</evidence>
<evidence type="ECO:0000313" key="12">
    <source>
        <dbReference type="EMBL" id="QKK37093.1"/>
    </source>
</evidence>
<dbReference type="GeneID" id="56041087"/>
<dbReference type="GO" id="GO:0008033">
    <property type="term" value="P:tRNA processing"/>
    <property type="evidence" value="ECO:0007669"/>
    <property type="project" value="UniProtKB-KW"/>
</dbReference>
<dbReference type="InterPro" id="IPR002866">
    <property type="entry name" value="Maturase_MatK"/>
</dbReference>
<evidence type="ECO:0000256" key="9">
    <source>
        <dbReference type="RuleBase" id="RU004226"/>
    </source>
</evidence>
<proteinExistence type="inferred from homology"/>
<evidence type="ECO:0000256" key="3">
    <source>
        <dbReference type="ARBA" id="ARBA00022528"/>
    </source>
</evidence>
<comment type="similarity">
    <text evidence="2 8">Belongs to the intron maturase 2 family. MatK subfamily.</text>
</comment>
<dbReference type="PANTHER" id="PTHR34811:SF1">
    <property type="entry name" value="MATURASE K"/>
    <property type="match status" value="1"/>
</dbReference>
<dbReference type="Pfam" id="PF01348">
    <property type="entry name" value="Intron_maturas2"/>
    <property type="match status" value="1"/>
</dbReference>